<proteinExistence type="predicted"/>
<keyword evidence="1" id="KW-0732">Signal</keyword>
<dbReference type="AlphaFoldDB" id="A0A5C5Z5H0"/>
<dbReference type="RefSeq" id="WP_146399132.1">
    <property type="nucleotide sequence ID" value="NZ_SJPJ01000001.1"/>
</dbReference>
<name>A0A5C5Z5H0_9BACT</name>
<dbReference type="Proteomes" id="UP000315010">
    <property type="component" value="Unassembled WGS sequence"/>
</dbReference>
<sequence length="294" mass="31407" precursor="true">MRYTLPLMLTLLSLLFSSHAQAQSTISHTPFNLTASTGAWIADLPDYDLGTNASGGSAFFDNQSDFGGIVRLDAVRRALGTRTSFEGNIFYAFADSSSDGNLGDITFANPADGAGVALTGANPRFDGSVRHYGGDLIIRDTWQTRFGGLNAGLAYSFMAFDQDFDLADGSTALFQEKLDTDFQGAKIVSGWDGYLFGRASKLDFNVGFYDMNVDYLAVPGSVAASSASEMQQTTYTVETAFTTRSNIRGVDVGLTVGVTYFSDMPVIDHVAGSPASLSTDDAVTVSCMLELLLF</sequence>
<evidence type="ECO:0000256" key="1">
    <source>
        <dbReference type="SAM" id="SignalP"/>
    </source>
</evidence>
<organism evidence="2 3">
    <name type="scientific">Novipirellula herctigrandis</name>
    <dbReference type="NCBI Taxonomy" id="2527986"/>
    <lineage>
        <taxon>Bacteria</taxon>
        <taxon>Pseudomonadati</taxon>
        <taxon>Planctomycetota</taxon>
        <taxon>Planctomycetia</taxon>
        <taxon>Pirellulales</taxon>
        <taxon>Pirellulaceae</taxon>
        <taxon>Novipirellula</taxon>
    </lineage>
</organism>
<reference evidence="2 3" key="1">
    <citation type="submission" date="2019-02" db="EMBL/GenBank/DDBJ databases">
        <title>Deep-cultivation of Planctomycetes and their phenomic and genomic characterization uncovers novel biology.</title>
        <authorList>
            <person name="Wiegand S."/>
            <person name="Jogler M."/>
            <person name="Boedeker C."/>
            <person name="Pinto D."/>
            <person name="Vollmers J."/>
            <person name="Rivas-Marin E."/>
            <person name="Kohn T."/>
            <person name="Peeters S.H."/>
            <person name="Heuer A."/>
            <person name="Rast P."/>
            <person name="Oberbeckmann S."/>
            <person name="Bunk B."/>
            <person name="Jeske O."/>
            <person name="Meyerdierks A."/>
            <person name="Storesund J.E."/>
            <person name="Kallscheuer N."/>
            <person name="Luecker S."/>
            <person name="Lage O.M."/>
            <person name="Pohl T."/>
            <person name="Merkel B.J."/>
            <person name="Hornburger P."/>
            <person name="Mueller R.-W."/>
            <person name="Bruemmer F."/>
            <person name="Labrenz M."/>
            <person name="Spormann A.M."/>
            <person name="Op Den Camp H."/>
            <person name="Overmann J."/>
            <person name="Amann R."/>
            <person name="Jetten M.S.M."/>
            <person name="Mascher T."/>
            <person name="Medema M.H."/>
            <person name="Devos D.P."/>
            <person name="Kaster A.-K."/>
            <person name="Ovreas L."/>
            <person name="Rohde M."/>
            <person name="Galperin M.Y."/>
            <person name="Jogler C."/>
        </authorList>
    </citation>
    <scope>NUCLEOTIDE SEQUENCE [LARGE SCALE GENOMIC DNA]</scope>
    <source>
        <strain evidence="2 3">CA13</strain>
    </source>
</reference>
<evidence type="ECO:0000313" key="3">
    <source>
        <dbReference type="Proteomes" id="UP000315010"/>
    </source>
</evidence>
<keyword evidence="3" id="KW-1185">Reference proteome</keyword>
<feature type="chain" id="PRO_5023044937" evidence="1">
    <location>
        <begin position="23"/>
        <end position="294"/>
    </location>
</feature>
<protein>
    <submittedName>
        <fullName evidence="2">Uncharacterized protein</fullName>
    </submittedName>
</protein>
<feature type="signal peptide" evidence="1">
    <location>
        <begin position="1"/>
        <end position="22"/>
    </location>
</feature>
<accession>A0A5C5Z5H0</accession>
<evidence type="ECO:0000313" key="2">
    <source>
        <dbReference type="EMBL" id="TWT82562.1"/>
    </source>
</evidence>
<dbReference type="OrthoDB" id="259542at2"/>
<comment type="caution">
    <text evidence="2">The sequence shown here is derived from an EMBL/GenBank/DDBJ whole genome shotgun (WGS) entry which is preliminary data.</text>
</comment>
<gene>
    <name evidence="2" type="ORF">CA13_40250</name>
</gene>
<dbReference type="EMBL" id="SJPJ01000001">
    <property type="protein sequence ID" value="TWT82562.1"/>
    <property type="molecule type" value="Genomic_DNA"/>
</dbReference>